<dbReference type="Proteomes" id="UP001159405">
    <property type="component" value="Unassembled WGS sequence"/>
</dbReference>
<evidence type="ECO:0000256" key="19">
    <source>
        <dbReference type="RuleBase" id="RU364040"/>
    </source>
</evidence>
<feature type="domain" description="Peptidase M1 membrane alanine aminopeptidase" evidence="20">
    <location>
        <begin position="349"/>
        <end position="571"/>
    </location>
</feature>
<dbReference type="InterPro" id="IPR050344">
    <property type="entry name" value="Peptidase_M1_aminopeptidases"/>
</dbReference>
<keyword evidence="18" id="KW-0325">Glycoprotein</keyword>
<proteinExistence type="inferred from homology"/>
<keyword evidence="10 19" id="KW-0378">Hydrolase</keyword>
<evidence type="ECO:0000256" key="3">
    <source>
        <dbReference type="ARBA" id="ARBA00010136"/>
    </source>
</evidence>
<keyword evidence="7 19" id="KW-0645">Protease</keyword>
<evidence type="ECO:0000259" key="22">
    <source>
        <dbReference type="Pfam" id="PF17900"/>
    </source>
</evidence>
<keyword evidence="6" id="KW-1003">Cell membrane</keyword>
<evidence type="ECO:0000313" key="23">
    <source>
        <dbReference type="EMBL" id="CAH3154649.1"/>
    </source>
</evidence>
<sequence>MDEKPLKGDSFVVRESQHYRSDAINGRFVARGVIATVIALIIILTILVIVLGSLLGKARSSGGEVDDKCKGKWLLSYKLAYPDADETKMYAVLNKLLTTSTPPQIQVSTVDPPTPGTEPWWNVRLPKHVIPIHYDVIIFVDLKNFTFNGNVSILVNVTESTEYILLHTKELVVTSVIVFRSSGDEMVVKEHFWFKTNQFYVIHLKSWLESGVYIIKMVFKADLKSDLGGFYRMEYKRNDGTITQVAATQFSPADARKAFPCFDEPAMKATFNMTIAHDPTLTALSNMPIYNRSKEMGGWKYSVFQKSVVMSTYLVAFAVCDFDFKEFIHKNVIKVRIYAPSEQIDQVEYASKISDRLFTFYEEYFEIKYTLPKSDMIAIPNFLFGAMENWGLITYRDWNLLFKPNASSSANKQRVAEVVSHELAHQWFGNLVTMEWWDDFWLNEGFASFMEFSATEYIHPEWKMDDQIVVLDLSLAFAADGLANSHPIRVPIERPEEISQIFDAITYEKGACILRMLEAYLGKETFRKGLVRYLKRFEFANANTQDLWQALREESCVQDGCVDVKHMMDTWTLQMGYPVVEVRHSIGDQYLVSQERFLYYTDTNTTSKYQSPFDYKWFVPFTYITSSSPDKIISKEINMTLEKITWNGNGWIKGNVGQKGFYRVNYDDENWDALASAFTTNHKVLNISDRAGVIDDAFELARSGKLNYTKALELTSYLQAEQEYVPWEAAIKSFNFIRSMLTPTRPAYKYLQKYLLYQAQPIYKRLGFTDGGSHLETFLRPEILETVCATGEQTCLSNASEYFHRWMRDPVKNQVPANFRSLVYYYGIAKGGREEWDFAFDQLLHTSVASESAKLIHGLAASSEPWILSRFLQFSLNSKKIKSSNAPLVIGKVAENSHVGRQIAWDFILKHWNILEKRYEDGLYILSGILESVTRGVANDFQLQQLLSFVKELDNGSGLSNQSLSQAVEVVKSNIAWIKRNEKDLENWLETFLSNKGL</sequence>
<dbReference type="Gene3D" id="2.60.40.1910">
    <property type="match status" value="1"/>
</dbReference>
<dbReference type="SUPFAM" id="SSF63737">
    <property type="entry name" value="Leukotriene A4 hydrolase N-terminal domain"/>
    <property type="match status" value="1"/>
</dbReference>
<evidence type="ECO:0000256" key="5">
    <source>
        <dbReference type="ARBA" id="ARBA00022438"/>
    </source>
</evidence>
<dbReference type="SUPFAM" id="SSF55486">
    <property type="entry name" value="Metalloproteases ('zincins'), catalytic domain"/>
    <property type="match status" value="1"/>
</dbReference>
<dbReference type="InterPro" id="IPR034016">
    <property type="entry name" value="M1_APN-typ"/>
</dbReference>
<comment type="subunit">
    <text evidence="4">Homodimer; disulfide-linked.</text>
</comment>
<dbReference type="PRINTS" id="PR00756">
    <property type="entry name" value="ALADIPTASE"/>
</dbReference>
<comment type="subcellular location">
    <subcellularLocation>
        <location evidence="2">Cell membrane</location>
        <topology evidence="2">Single-pass type II membrane protein</topology>
    </subcellularLocation>
</comment>
<protein>
    <recommendedName>
        <fullName evidence="19">Aminopeptidase</fullName>
        <ecNumber evidence="19">3.4.11.-</ecNumber>
    </recommendedName>
</protein>
<dbReference type="InterPro" id="IPR027268">
    <property type="entry name" value="Peptidase_M4/M1_CTD_sf"/>
</dbReference>
<dbReference type="CDD" id="cd09601">
    <property type="entry name" value="M1_APN-Q_like"/>
    <property type="match status" value="1"/>
</dbReference>
<dbReference type="Pfam" id="PF01433">
    <property type="entry name" value="Peptidase_M1"/>
    <property type="match status" value="1"/>
</dbReference>
<keyword evidence="24" id="KW-1185">Reference proteome</keyword>
<evidence type="ECO:0000256" key="12">
    <source>
        <dbReference type="ARBA" id="ARBA00022837"/>
    </source>
</evidence>
<gene>
    <name evidence="23" type="ORF">PLOB_00050110</name>
</gene>
<evidence type="ECO:0000313" key="24">
    <source>
        <dbReference type="Proteomes" id="UP001159405"/>
    </source>
</evidence>
<evidence type="ECO:0000256" key="16">
    <source>
        <dbReference type="ARBA" id="ARBA00023136"/>
    </source>
</evidence>
<evidence type="ECO:0000256" key="7">
    <source>
        <dbReference type="ARBA" id="ARBA00022670"/>
    </source>
</evidence>
<dbReference type="InterPro" id="IPR001930">
    <property type="entry name" value="Peptidase_M1"/>
</dbReference>
<evidence type="ECO:0000256" key="11">
    <source>
        <dbReference type="ARBA" id="ARBA00022833"/>
    </source>
</evidence>
<keyword evidence="12" id="KW-0106">Calcium</keyword>
<evidence type="ECO:0000256" key="14">
    <source>
        <dbReference type="ARBA" id="ARBA00022989"/>
    </source>
</evidence>
<dbReference type="InterPro" id="IPR024571">
    <property type="entry name" value="ERAP1-like_C_dom"/>
</dbReference>
<evidence type="ECO:0000259" key="20">
    <source>
        <dbReference type="Pfam" id="PF01433"/>
    </source>
</evidence>
<keyword evidence="5 19" id="KW-0031">Aminopeptidase</keyword>
<keyword evidence="15 19" id="KW-0482">Metalloprotease</keyword>
<keyword evidence="8 19" id="KW-0812">Transmembrane</keyword>
<dbReference type="Pfam" id="PF17900">
    <property type="entry name" value="Peptidase_M1_N"/>
    <property type="match status" value="1"/>
</dbReference>
<evidence type="ECO:0000256" key="18">
    <source>
        <dbReference type="ARBA" id="ARBA00023180"/>
    </source>
</evidence>
<comment type="catalytic activity">
    <reaction evidence="1">
        <text>Release of N-terminal glutamate (and to a lesser extent aspartate) from a peptide.</text>
        <dbReference type="EC" id="3.4.11.7"/>
    </reaction>
</comment>
<dbReference type="Gene3D" id="1.10.390.10">
    <property type="entry name" value="Neutral Protease Domain 2"/>
    <property type="match status" value="1"/>
</dbReference>
<evidence type="ECO:0000256" key="4">
    <source>
        <dbReference type="ARBA" id="ARBA00011748"/>
    </source>
</evidence>
<reference evidence="23 24" key="1">
    <citation type="submission" date="2022-05" db="EMBL/GenBank/DDBJ databases">
        <authorList>
            <consortium name="Genoscope - CEA"/>
            <person name="William W."/>
        </authorList>
    </citation>
    <scope>NUCLEOTIDE SEQUENCE [LARGE SCALE GENOMIC DNA]</scope>
</reference>
<keyword evidence="13" id="KW-0735">Signal-anchor</keyword>
<name>A0ABN8Q1F3_9CNID</name>
<evidence type="ECO:0000256" key="1">
    <source>
        <dbReference type="ARBA" id="ARBA00001703"/>
    </source>
</evidence>
<evidence type="ECO:0000256" key="10">
    <source>
        <dbReference type="ARBA" id="ARBA00022801"/>
    </source>
</evidence>
<comment type="cofactor">
    <cofactor evidence="19">
        <name>Zn(2+)</name>
        <dbReference type="ChEBI" id="CHEBI:29105"/>
    </cofactor>
    <text evidence="19">Binds 1 zinc ion per subunit.</text>
</comment>
<evidence type="ECO:0000256" key="6">
    <source>
        <dbReference type="ARBA" id="ARBA00022475"/>
    </source>
</evidence>
<evidence type="ECO:0000256" key="17">
    <source>
        <dbReference type="ARBA" id="ARBA00023157"/>
    </source>
</evidence>
<evidence type="ECO:0000256" key="2">
    <source>
        <dbReference type="ARBA" id="ARBA00004401"/>
    </source>
</evidence>
<organism evidence="23 24">
    <name type="scientific">Porites lobata</name>
    <dbReference type="NCBI Taxonomy" id="104759"/>
    <lineage>
        <taxon>Eukaryota</taxon>
        <taxon>Metazoa</taxon>
        <taxon>Cnidaria</taxon>
        <taxon>Anthozoa</taxon>
        <taxon>Hexacorallia</taxon>
        <taxon>Scleractinia</taxon>
        <taxon>Fungiina</taxon>
        <taxon>Poritidae</taxon>
        <taxon>Porites</taxon>
    </lineage>
</organism>
<dbReference type="Gene3D" id="2.60.40.1730">
    <property type="entry name" value="tricorn interacting facor f3 domain"/>
    <property type="match status" value="1"/>
</dbReference>
<dbReference type="EC" id="3.4.11.-" evidence="19"/>
<evidence type="ECO:0000256" key="9">
    <source>
        <dbReference type="ARBA" id="ARBA00022723"/>
    </source>
</evidence>
<comment type="similarity">
    <text evidence="3 19">Belongs to the peptidase M1 family.</text>
</comment>
<keyword evidence="14 19" id="KW-1133">Transmembrane helix</keyword>
<keyword evidence="16 19" id="KW-0472">Membrane</keyword>
<feature type="transmembrane region" description="Helical" evidence="19">
    <location>
        <begin position="28"/>
        <end position="55"/>
    </location>
</feature>
<keyword evidence="17" id="KW-1015">Disulfide bond</keyword>
<dbReference type="InterPro" id="IPR045357">
    <property type="entry name" value="Aminopeptidase_N-like_N"/>
</dbReference>
<dbReference type="InterPro" id="IPR014782">
    <property type="entry name" value="Peptidase_M1_dom"/>
</dbReference>
<keyword evidence="9 19" id="KW-0479">Metal-binding</keyword>
<keyword evidence="11 19" id="KW-0862">Zinc</keyword>
<dbReference type="Gene3D" id="1.25.50.20">
    <property type="match status" value="1"/>
</dbReference>
<feature type="domain" description="Aminopeptidase N-like N-terminal" evidence="22">
    <location>
        <begin position="131"/>
        <end position="314"/>
    </location>
</feature>
<evidence type="ECO:0000256" key="8">
    <source>
        <dbReference type="ARBA" id="ARBA00022692"/>
    </source>
</evidence>
<comment type="caution">
    <text evidence="23">The sequence shown here is derived from an EMBL/GenBank/DDBJ whole genome shotgun (WGS) entry which is preliminary data.</text>
</comment>
<dbReference type="EMBL" id="CALNXK010000099">
    <property type="protein sequence ID" value="CAH3154649.1"/>
    <property type="molecule type" value="Genomic_DNA"/>
</dbReference>
<evidence type="ECO:0000256" key="15">
    <source>
        <dbReference type="ARBA" id="ARBA00023049"/>
    </source>
</evidence>
<dbReference type="Pfam" id="PF11838">
    <property type="entry name" value="ERAP1_C"/>
    <property type="match status" value="1"/>
</dbReference>
<accession>A0ABN8Q1F3</accession>
<evidence type="ECO:0000256" key="13">
    <source>
        <dbReference type="ARBA" id="ARBA00022968"/>
    </source>
</evidence>
<dbReference type="PANTHER" id="PTHR11533">
    <property type="entry name" value="PROTEASE M1 ZINC METALLOPROTEASE"/>
    <property type="match status" value="1"/>
</dbReference>
<feature type="domain" description="ERAP1-like C-terminal" evidence="21">
    <location>
        <begin position="651"/>
        <end position="972"/>
    </location>
</feature>
<dbReference type="PANTHER" id="PTHR11533:SF276">
    <property type="entry name" value="GLUTAMYL AMINOPEPTIDASE"/>
    <property type="match status" value="1"/>
</dbReference>
<dbReference type="InterPro" id="IPR042097">
    <property type="entry name" value="Aminopeptidase_N-like_N_sf"/>
</dbReference>
<evidence type="ECO:0000259" key="21">
    <source>
        <dbReference type="Pfam" id="PF11838"/>
    </source>
</evidence>